<dbReference type="InterPro" id="IPR011993">
    <property type="entry name" value="PH-like_dom_sf"/>
</dbReference>
<evidence type="ECO:0000313" key="9">
    <source>
        <dbReference type="Proteomes" id="UP000701853"/>
    </source>
</evidence>
<comment type="caution">
    <text evidence="8">The sequence shown here is derived from an EMBL/GenBank/DDBJ whole genome shotgun (WGS) entry which is preliminary data.</text>
</comment>
<evidence type="ECO:0000259" key="7">
    <source>
        <dbReference type="PROSITE" id="PS51778"/>
    </source>
</evidence>
<feature type="region of interest" description="Disordered" evidence="5">
    <location>
        <begin position="523"/>
        <end position="557"/>
    </location>
</feature>
<name>A0A8J6CY08_9ROSI</name>
<keyword evidence="2 6" id="KW-0812">Transmembrane</keyword>
<organism evidence="8 9">
    <name type="scientific">Gossypium anomalum</name>
    <dbReference type="NCBI Taxonomy" id="47600"/>
    <lineage>
        <taxon>Eukaryota</taxon>
        <taxon>Viridiplantae</taxon>
        <taxon>Streptophyta</taxon>
        <taxon>Embryophyta</taxon>
        <taxon>Tracheophyta</taxon>
        <taxon>Spermatophyta</taxon>
        <taxon>Magnoliopsida</taxon>
        <taxon>eudicotyledons</taxon>
        <taxon>Gunneridae</taxon>
        <taxon>Pentapetalae</taxon>
        <taxon>rosids</taxon>
        <taxon>malvids</taxon>
        <taxon>Malvales</taxon>
        <taxon>Malvaceae</taxon>
        <taxon>Malvoideae</taxon>
        <taxon>Gossypium</taxon>
    </lineage>
</organism>
<evidence type="ECO:0000256" key="2">
    <source>
        <dbReference type="ARBA" id="ARBA00022692"/>
    </source>
</evidence>
<dbReference type="OrthoDB" id="2162691at2759"/>
<dbReference type="PANTHER" id="PTHR47666:SF1">
    <property type="entry name" value="PROTEIN VASCULAR ASSOCIATED DEATH 1, CHLOROPLASTIC"/>
    <property type="match status" value="1"/>
</dbReference>
<dbReference type="SMART" id="SM00568">
    <property type="entry name" value="GRAM"/>
    <property type="match status" value="1"/>
</dbReference>
<dbReference type="AlphaFoldDB" id="A0A8J6CY08"/>
<dbReference type="InterPro" id="IPR004182">
    <property type="entry name" value="GRAM"/>
</dbReference>
<keyword evidence="9" id="KW-1185">Reference proteome</keyword>
<feature type="domain" description="VASt" evidence="7">
    <location>
        <begin position="341"/>
        <end position="520"/>
    </location>
</feature>
<proteinExistence type="predicted"/>
<evidence type="ECO:0000256" key="4">
    <source>
        <dbReference type="ARBA" id="ARBA00023136"/>
    </source>
</evidence>
<dbReference type="Proteomes" id="UP000701853">
    <property type="component" value="Chromosome 8"/>
</dbReference>
<dbReference type="PANTHER" id="PTHR47666">
    <property type="entry name" value="PROTEIN VASCULAR ASSOCIATED DEATH 1, CHLOROPLASTIC"/>
    <property type="match status" value="1"/>
</dbReference>
<feature type="compositionally biased region" description="Polar residues" evidence="5">
    <location>
        <begin position="292"/>
        <end position="306"/>
    </location>
</feature>
<evidence type="ECO:0000256" key="3">
    <source>
        <dbReference type="ARBA" id="ARBA00022989"/>
    </source>
</evidence>
<dbReference type="GO" id="GO:0043069">
    <property type="term" value="P:negative regulation of programmed cell death"/>
    <property type="evidence" value="ECO:0007669"/>
    <property type="project" value="TreeGrafter"/>
</dbReference>
<gene>
    <name evidence="8" type="ORF">CXB51_019712</name>
</gene>
<keyword evidence="3 6" id="KW-1133">Transmembrane helix</keyword>
<evidence type="ECO:0000256" key="6">
    <source>
        <dbReference type="SAM" id="Phobius"/>
    </source>
</evidence>
<dbReference type="CDD" id="cd13220">
    <property type="entry name" value="PH-GRAM_GRAMDC"/>
    <property type="match status" value="1"/>
</dbReference>
<reference evidence="8 9" key="1">
    <citation type="journal article" date="2021" name="bioRxiv">
        <title>The Gossypium anomalum genome as a resource for cotton improvement and evolutionary analysis of hybrid incompatibility.</title>
        <authorList>
            <person name="Grover C.E."/>
            <person name="Yuan D."/>
            <person name="Arick M.A."/>
            <person name="Miller E.R."/>
            <person name="Hu G."/>
            <person name="Peterson D.G."/>
            <person name="Wendel J.F."/>
            <person name="Udall J.A."/>
        </authorList>
    </citation>
    <scope>NUCLEOTIDE SEQUENCE [LARGE SCALE GENOMIC DNA]</scope>
    <source>
        <strain evidence="8">JFW-Udall</strain>
        <tissue evidence="8">Leaf</tissue>
    </source>
</reference>
<feature type="region of interest" description="Disordered" evidence="5">
    <location>
        <begin position="86"/>
        <end position="126"/>
    </location>
</feature>
<feature type="transmembrane region" description="Helical" evidence="6">
    <location>
        <begin position="610"/>
        <end position="632"/>
    </location>
</feature>
<dbReference type="Pfam" id="PF16016">
    <property type="entry name" value="VASt"/>
    <property type="match status" value="1"/>
</dbReference>
<dbReference type="PROSITE" id="PS51778">
    <property type="entry name" value="VAST"/>
    <property type="match status" value="1"/>
</dbReference>
<dbReference type="GO" id="GO:0016020">
    <property type="term" value="C:membrane"/>
    <property type="evidence" value="ECO:0007669"/>
    <property type="project" value="UniProtKB-SubCell"/>
</dbReference>
<evidence type="ECO:0000256" key="1">
    <source>
        <dbReference type="ARBA" id="ARBA00004167"/>
    </source>
</evidence>
<comment type="subcellular location">
    <subcellularLocation>
        <location evidence="1">Membrane</location>
        <topology evidence="1">Single-pass membrane protein</topology>
    </subcellularLocation>
</comment>
<sequence length="712" mass="80106">MRFCYIEVEHRNSELVDPAIFYLLPSYHFYGLYQMNLLKWERGWGHGNLVSLPSLSALPHPAMAVTSAAAERIDLPRSSMDRSLSKAVSDDVSDSSTSPNDSSPTDTPDRNDASNASPNPSYKDVDIQSQSALRSEEYRQLFRLPPEEFLVQDFNCAFQESILLQGHMYLFVHYICFYSNIFGFETKKVIAFNEITSVNRAKTAGIFPNAIEIFAGGRRYFFASFLSRDEAFKIINDGWLQHVNGAQEITEQQESMSESSTQENGFVAIENINSSLNPVNDTESADRHEDAPTSSGSKVPSTTDTNAEVGCGSVINTGDSASEGTFSWKPENCDAPKVAECFTKVAETKFPIKVEEFFNLFFSDNAVNFIESFHRRCGDKEFKCSSWCPHDKFGHVRDVSFQHPIKIYFGAKFGSCQEAQKFRIYRNSTTFTLDSHLVIETSQEISDVPYGDYFRVEGLWDVERDNDGPQEGCILRVYVNVAFSKKTVWKGKIVQSTLEECREAYATWIDMAHELLKQNIDKQGGVKTSESSTGNGELQVEREVATTEPSERSHTLSDPVRTLQMSDSLDVNQRIGNLLQESLTSALSIASLLSEFGRKSFSYLKSQGHISLVLAVAFAVILLMQVSIVVLLNRPQQVHVNYPVEYMGSMMRVGGGGGGESRAEAVAWLEKRMHHLKEETTMVEARLERMWHEHAALKAQLKELGYPKKHNR</sequence>
<protein>
    <recommendedName>
        <fullName evidence="7">VASt domain-containing protein</fullName>
    </recommendedName>
</protein>
<feature type="region of interest" description="Disordered" evidence="5">
    <location>
        <begin position="276"/>
        <end position="314"/>
    </location>
</feature>
<dbReference type="EMBL" id="JAHUZN010000008">
    <property type="protein sequence ID" value="KAG8486395.1"/>
    <property type="molecule type" value="Genomic_DNA"/>
</dbReference>
<accession>A0A8J6CY08</accession>
<keyword evidence="4 6" id="KW-0472">Membrane</keyword>
<evidence type="ECO:0000256" key="5">
    <source>
        <dbReference type="SAM" id="MobiDB-lite"/>
    </source>
</evidence>
<dbReference type="InterPro" id="IPR031968">
    <property type="entry name" value="VASt"/>
</dbReference>
<feature type="compositionally biased region" description="Basic and acidic residues" evidence="5">
    <location>
        <begin position="539"/>
        <end position="555"/>
    </location>
</feature>
<evidence type="ECO:0000313" key="8">
    <source>
        <dbReference type="EMBL" id="KAG8486395.1"/>
    </source>
</evidence>
<feature type="compositionally biased region" description="Polar residues" evidence="5">
    <location>
        <begin position="526"/>
        <end position="536"/>
    </location>
</feature>
<dbReference type="Pfam" id="PF02893">
    <property type="entry name" value="GRAM"/>
    <property type="match status" value="1"/>
</dbReference>
<feature type="compositionally biased region" description="Low complexity" evidence="5">
    <location>
        <begin position="94"/>
        <end position="106"/>
    </location>
</feature>
<dbReference type="Gene3D" id="2.30.29.30">
    <property type="entry name" value="Pleckstrin-homology domain (PH domain)/Phosphotyrosine-binding domain (PTB)"/>
    <property type="match status" value="1"/>
</dbReference>